<evidence type="ECO:0000313" key="3">
    <source>
        <dbReference type="EMBL" id="GEV50896.1"/>
    </source>
</evidence>
<feature type="compositionally biased region" description="Basic and acidic residues" evidence="1">
    <location>
        <begin position="394"/>
        <end position="407"/>
    </location>
</feature>
<name>A0A699GSK8_TANCI</name>
<protein>
    <submittedName>
        <fullName evidence="3">Retrovirus-related Pol polyprotein from transposon TNT 1-94</fullName>
    </submittedName>
</protein>
<feature type="compositionally biased region" description="Polar residues" evidence="1">
    <location>
        <begin position="335"/>
        <end position="345"/>
    </location>
</feature>
<organism evidence="3">
    <name type="scientific">Tanacetum cinerariifolium</name>
    <name type="common">Dalmatian daisy</name>
    <name type="synonym">Chrysanthemum cinerariifolium</name>
    <dbReference type="NCBI Taxonomy" id="118510"/>
    <lineage>
        <taxon>Eukaryota</taxon>
        <taxon>Viridiplantae</taxon>
        <taxon>Streptophyta</taxon>
        <taxon>Embryophyta</taxon>
        <taxon>Tracheophyta</taxon>
        <taxon>Spermatophyta</taxon>
        <taxon>Magnoliopsida</taxon>
        <taxon>eudicotyledons</taxon>
        <taxon>Gunneridae</taxon>
        <taxon>Pentapetalae</taxon>
        <taxon>asterids</taxon>
        <taxon>campanulids</taxon>
        <taxon>Asterales</taxon>
        <taxon>Asteraceae</taxon>
        <taxon>Asteroideae</taxon>
        <taxon>Anthemideae</taxon>
        <taxon>Anthemidinae</taxon>
        <taxon>Tanacetum</taxon>
    </lineage>
</organism>
<dbReference type="InterPro" id="IPR013103">
    <property type="entry name" value="RVT_2"/>
</dbReference>
<feature type="domain" description="Reverse transcriptase Ty1/copia-type" evidence="2">
    <location>
        <begin position="3"/>
        <end position="115"/>
    </location>
</feature>
<proteinExistence type="predicted"/>
<reference evidence="3" key="1">
    <citation type="journal article" date="2019" name="Sci. Rep.">
        <title>Draft genome of Tanacetum cinerariifolium, the natural source of mosquito coil.</title>
        <authorList>
            <person name="Yamashiro T."/>
            <person name="Shiraishi A."/>
            <person name="Satake H."/>
            <person name="Nakayama K."/>
        </authorList>
    </citation>
    <scope>NUCLEOTIDE SEQUENCE</scope>
</reference>
<feature type="compositionally biased region" description="Basic and acidic residues" evidence="1">
    <location>
        <begin position="435"/>
        <end position="444"/>
    </location>
</feature>
<dbReference type="Pfam" id="PF07727">
    <property type="entry name" value="RVT_2"/>
    <property type="match status" value="1"/>
</dbReference>
<gene>
    <name evidence="3" type="ORF">Tci_122873</name>
</gene>
<sequence>MIIALKWIYKIKLDKYGDVLKNKARLMAKGYRQEKGIDFEESFALVAHVEAIRIFIANATSKNMIIYQIDVKTAFLNGEFKEGVYVSQQEGFVDPDHPTYVYRLKKALYDYHLADIFTKALPRQQFEFLLPRLEKMADENVLAQAPTRSDDQILPFAAWEEFIQAIQTFLTDKANLGSPTKKGRKDKPHVILYRRFTKIIICHLGRIHNIHQRSASPFHLPEEDFKLGNLKFIPKGKINEVFGMPIPDELISNNIRNAPYYNAYLEMVAKHDLKMSAKKEGKKKTVSAKQPKSKLAVKKESKPAHALKSKASKERPSKASADKPPKPKLAKEKWTSTTKEASTEPSAPPLDDTSANIVRDSPSPPNAKTGVRSDKTSSGGDTKVLQITEELVEDVGKQENIKEKTVELDQGQAGRDHGITPKSHPPPEEEVMDEDQARPDPGESHDEFMADLYPKVHESLKFLTDEHVFVEDPISSIGTISSMKNLKDTFAIGDHFINDKSTKDKQKNLIWKQKWSQWLPDLSEEDMKEMLHRRMFKSGSYKSVHEPIALYEALEASMEWAQRDKFLAEKDKSRKRRRDNQDPPSPPLELDLSKRRRHDTDAFDIPIPDSANISDFDLLTLPIFQRLSRGQNDWGYVNVYALVFPKDGKIDLTQAYFKCQVYEVVKAFYLDSFHLYKETRQALSISKMKAVCYLDFGLELLVPEHMWINERVEDFQLGIESYQKQLNLTKPRWDANGFEFKHDHIIIESPRAVVFPVGNNERKIMRVKEYKVNRLNSGMNTRFWTDKDVERSKEFIHAIERRLKTRRIFWNLECFVGGQFYGKEKCTKKNDHVFTFIEVIRSKSKNKGIVLTEMELELEQTQQGSSYEVSVSTEGVEE</sequence>
<dbReference type="AlphaFoldDB" id="A0A699GSK8"/>
<comment type="caution">
    <text evidence="3">The sequence shown here is derived from an EMBL/GenBank/DDBJ whole genome shotgun (WGS) entry which is preliminary data.</text>
</comment>
<feature type="region of interest" description="Disordered" evidence="1">
    <location>
        <begin position="570"/>
        <end position="593"/>
    </location>
</feature>
<feature type="compositionally biased region" description="Basic and acidic residues" evidence="1">
    <location>
        <begin position="311"/>
        <end position="334"/>
    </location>
</feature>
<evidence type="ECO:0000259" key="2">
    <source>
        <dbReference type="Pfam" id="PF07727"/>
    </source>
</evidence>
<dbReference type="EMBL" id="BKCJ010025600">
    <property type="protein sequence ID" value="GEV50896.1"/>
    <property type="molecule type" value="Genomic_DNA"/>
</dbReference>
<evidence type="ECO:0000256" key="1">
    <source>
        <dbReference type="SAM" id="MobiDB-lite"/>
    </source>
</evidence>
<feature type="compositionally biased region" description="Basic residues" evidence="1">
    <location>
        <begin position="280"/>
        <end position="296"/>
    </location>
</feature>
<accession>A0A699GSK8</accession>
<feature type="region of interest" description="Disordered" evidence="1">
    <location>
        <begin position="276"/>
        <end position="444"/>
    </location>
</feature>